<feature type="transmembrane region" description="Helical" evidence="5">
    <location>
        <begin position="203"/>
        <end position="227"/>
    </location>
</feature>
<evidence type="ECO:0000256" key="4">
    <source>
        <dbReference type="ARBA" id="ARBA00023136"/>
    </source>
</evidence>
<dbReference type="Pfam" id="PF04610">
    <property type="entry name" value="TrbL"/>
    <property type="match status" value="1"/>
</dbReference>
<feature type="transmembrane region" description="Helical" evidence="5">
    <location>
        <begin position="31"/>
        <end position="52"/>
    </location>
</feature>
<feature type="transmembrane region" description="Helical" evidence="5">
    <location>
        <begin position="172"/>
        <end position="191"/>
    </location>
</feature>
<comment type="subcellular location">
    <subcellularLocation>
        <location evidence="1">Membrane</location>
        <topology evidence="1">Multi-pass membrane protein</topology>
    </subcellularLocation>
</comment>
<keyword evidence="3 5" id="KW-1133">Transmembrane helix</keyword>
<reference evidence="6 7" key="1">
    <citation type="submission" date="2016-10" db="EMBL/GenBank/DDBJ databases">
        <authorList>
            <person name="Varghese N."/>
            <person name="Submissions S."/>
        </authorList>
    </citation>
    <scope>NUCLEOTIDE SEQUENCE [LARGE SCALE GENOMIC DNA]</scope>
    <source>
        <strain evidence="6 7">DSM 17833</strain>
    </source>
</reference>
<evidence type="ECO:0000256" key="1">
    <source>
        <dbReference type="ARBA" id="ARBA00004141"/>
    </source>
</evidence>
<accession>A0AB37ZDI6</accession>
<evidence type="ECO:0000313" key="6">
    <source>
        <dbReference type="EMBL" id="SCW89652.1"/>
    </source>
</evidence>
<protein>
    <submittedName>
        <fullName evidence="6">Type IV secretion system protein VirB6</fullName>
    </submittedName>
</protein>
<dbReference type="RefSeq" id="WP_031943275.1">
    <property type="nucleotide sequence ID" value="NZ_FMTL01000011.1"/>
</dbReference>
<evidence type="ECO:0000256" key="2">
    <source>
        <dbReference type="ARBA" id="ARBA00022692"/>
    </source>
</evidence>
<keyword evidence="7" id="KW-1185">Reference proteome</keyword>
<evidence type="ECO:0000313" key="7">
    <source>
        <dbReference type="Proteomes" id="UP000242418"/>
    </source>
</evidence>
<sequence length="339" mass="34736">MAFSLFAPLFEKVDTATQAFVSDISANAIATITPFVTLGLTLGFIAYAILIIRGAVDMPILDFLARSLRIGIVVSVALAGGLYQSQIASAIIELPNSLAVALITDPTEGAGAASIIDVAAGKGFDAAGRAFQQSSFFSTDGLLYGIFGIMIILATAVIVAIGGAFILLAKLALALLAGLGPLFIVGLLWQPTSRFFEMWVAQVLNYVLLVVLFSAVFGLMMSIYGGYVEGVKFESGVNVAYSLGGAFILSAAMVLILMQLPGIAGALAGGVGISYMWELRSLRGGASSVGRGLAGAGRSIYGRGAKGADGSRGAATGMAPAAMRGAQKAYGYFKGSKAA</sequence>
<evidence type="ECO:0000256" key="5">
    <source>
        <dbReference type="SAM" id="Phobius"/>
    </source>
</evidence>
<comment type="caution">
    <text evidence="6">The sequence shown here is derived from an EMBL/GenBank/DDBJ whole genome shotgun (WGS) entry which is preliminary data.</text>
</comment>
<dbReference type="GO" id="GO:0016020">
    <property type="term" value="C:membrane"/>
    <property type="evidence" value="ECO:0007669"/>
    <property type="project" value="UniProtKB-SubCell"/>
</dbReference>
<gene>
    <name evidence="6" type="ORF">SAMN05216370_0062</name>
</gene>
<evidence type="ECO:0000256" key="3">
    <source>
        <dbReference type="ARBA" id="ARBA00022989"/>
    </source>
</evidence>
<dbReference type="Proteomes" id="UP000242418">
    <property type="component" value="Unassembled WGS sequence"/>
</dbReference>
<proteinExistence type="predicted"/>
<keyword evidence="2 5" id="KW-0812">Transmembrane</keyword>
<feature type="transmembrane region" description="Helical" evidence="5">
    <location>
        <begin position="142"/>
        <end position="166"/>
    </location>
</feature>
<name>A0AB37ZDI6_9PSED</name>
<dbReference type="GO" id="GO:0030255">
    <property type="term" value="P:protein secretion by the type IV secretion system"/>
    <property type="evidence" value="ECO:0007669"/>
    <property type="project" value="InterPro"/>
</dbReference>
<dbReference type="EMBL" id="FMTL01000011">
    <property type="protein sequence ID" value="SCW89652.1"/>
    <property type="molecule type" value="Genomic_DNA"/>
</dbReference>
<dbReference type="AlphaFoldDB" id="A0AB37ZDI6"/>
<keyword evidence="4 5" id="KW-0472">Membrane</keyword>
<organism evidence="6 7">
    <name type="scientific">Pseudomonas peli</name>
    <dbReference type="NCBI Taxonomy" id="592361"/>
    <lineage>
        <taxon>Bacteria</taxon>
        <taxon>Pseudomonadati</taxon>
        <taxon>Pseudomonadota</taxon>
        <taxon>Gammaproteobacteria</taxon>
        <taxon>Pseudomonadales</taxon>
        <taxon>Pseudomonadaceae</taxon>
        <taxon>Pseudomonas</taxon>
    </lineage>
</organism>
<dbReference type="InterPro" id="IPR007688">
    <property type="entry name" value="Conjugal_tfr_TrbL/VirB6"/>
</dbReference>